<accession>A0A7R8VMK3</accession>
<dbReference type="PANTHER" id="PTHR10024:SF227">
    <property type="entry name" value="SYNAPTOTAGMIN 1"/>
    <property type="match status" value="1"/>
</dbReference>
<dbReference type="GO" id="GO:0005509">
    <property type="term" value="F:calcium ion binding"/>
    <property type="evidence" value="ECO:0007669"/>
    <property type="project" value="TreeGrafter"/>
</dbReference>
<feature type="region of interest" description="Disordered" evidence="2">
    <location>
        <begin position="177"/>
        <end position="228"/>
    </location>
</feature>
<sequence>MGKLNRAPPKFHHQHVVKLNRASPKFHPQHVVELNRAPPKFHHQHVVKLNRASPKFHPQYVVELNRASPKFYPQHIVKLNRASPKFHHQHVVKLNLAPPKFPPQHVVKLNHASPKFHPQHVVKLNHVVLSSEDIDMFPELRNRTVPVEPQDLSHHPASRRLNKVTCRPIKMAPSLMKRDAPAEPTVEPQDLSHHPASKRINKMAPSLMKRDAPAEPTVEATVPPPPPPADTKAQALIVTTQEIPIGKSVRGKEHRRGIRPSSVVALQFQCIAPKTTSKMTYRGHNGKVAHGLEPNNNYSDPPRCMCGLDAPLCFRTRVVGRLGSMVATLLGFAHVSTEPTEAAVTPTPGKSKANEISEQVVKLGNELAHDMGIPMWGLIAIIVGICLVFLCICVCCIRRCCKKRRSKDGKKGKGGVDLKSVQLLGSAYKEKVQPDMEELTENQEEADEAESKQSEIKLGRLQYKLEYDFNSNSLSVTVIQAEDLPALDMGGTSDPYVKVYLLPDKKKKFETKVHRKTLSPVFNETFTFKNVPYAEAMNKTLVFAIFDFDRFSKHDQIGEVKLPLCQVDLAQTIEDWKELQSVEGEGGQDNKLGDICFSLRYVPTAGKLTVVILEAKNLKKMDIALMQNGKRLKKKKTSIKKCTLNPYYNESFTFEVPFEQIQKVNLVVTVVDYDRIGTSEPIGKVVLGYNASGTELRHWSDMLASPRRPIAQWHTLKDPEDDKKD</sequence>
<dbReference type="GO" id="GO:0005544">
    <property type="term" value="F:calcium-dependent phospholipid binding"/>
    <property type="evidence" value="ECO:0007669"/>
    <property type="project" value="TreeGrafter"/>
</dbReference>
<feature type="transmembrane region" description="Helical" evidence="3">
    <location>
        <begin position="375"/>
        <end position="397"/>
    </location>
</feature>
<evidence type="ECO:0000313" key="5">
    <source>
        <dbReference type="EMBL" id="CAD7200698.1"/>
    </source>
</evidence>
<keyword evidence="3" id="KW-1133">Transmembrane helix</keyword>
<keyword evidence="1" id="KW-0677">Repeat</keyword>
<dbReference type="CDD" id="cd08402">
    <property type="entry name" value="C2B_Synaptotagmin-1"/>
    <property type="match status" value="1"/>
</dbReference>
<dbReference type="GO" id="GO:0048488">
    <property type="term" value="P:synaptic vesicle endocytosis"/>
    <property type="evidence" value="ECO:0007669"/>
    <property type="project" value="TreeGrafter"/>
</dbReference>
<keyword evidence="3" id="KW-0812">Transmembrane</keyword>
<feature type="domain" description="C2" evidence="4">
    <location>
        <begin position="591"/>
        <end position="714"/>
    </location>
</feature>
<dbReference type="Pfam" id="PF00168">
    <property type="entry name" value="C2"/>
    <property type="match status" value="2"/>
</dbReference>
<dbReference type="GO" id="GO:0031045">
    <property type="term" value="C:dense core granule"/>
    <property type="evidence" value="ECO:0007669"/>
    <property type="project" value="TreeGrafter"/>
</dbReference>
<evidence type="ECO:0000256" key="2">
    <source>
        <dbReference type="SAM" id="MobiDB-lite"/>
    </source>
</evidence>
<dbReference type="PRINTS" id="PR00399">
    <property type="entry name" value="SYNAPTOTAGMN"/>
</dbReference>
<organism evidence="5">
    <name type="scientific">Timema douglasi</name>
    <name type="common">Walking stick</name>
    <dbReference type="NCBI Taxonomy" id="61478"/>
    <lineage>
        <taxon>Eukaryota</taxon>
        <taxon>Metazoa</taxon>
        <taxon>Ecdysozoa</taxon>
        <taxon>Arthropoda</taxon>
        <taxon>Hexapoda</taxon>
        <taxon>Insecta</taxon>
        <taxon>Pterygota</taxon>
        <taxon>Neoptera</taxon>
        <taxon>Polyneoptera</taxon>
        <taxon>Phasmatodea</taxon>
        <taxon>Timematodea</taxon>
        <taxon>Timematoidea</taxon>
        <taxon>Timematidae</taxon>
        <taxon>Timema</taxon>
    </lineage>
</organism>
<dbReference type="Gene3D" id="2.60.40.150">
    <property type="entry name" value="C2 domain"/>
    <property type="match status" value="2"/>
</dbReference>
<evidence type="ECO:0000259" key="4">
    <source>
        <dbReference type="PROSITE" id="PS50004"/>
    </source>
</evidence>
<dbReference type="GO" id="GO:0030672">
    <property type="term" value="C:synaptic vesicle membrane"/>
    <property type="evidence" value="ECO:0007669"/>
    <property type="project" value="TreeGrafter"/>
</dbReference>
<dbReference type="GO" id="GO:0030276">
    <property type="term" value="F:clathrin binding"/>
    <property type="evidence" value="ECO:0007669"/>
    <property type="project" value="TreeGrafter"/>
</dbReference>
<dbReference type="InterPro" id="IPR035892">
    <property type="entry name" value="C2_domain_sf"/>
</dbReference>
<dbReference type="PROSITE" id="PS50004">
    <property type="entry name" value="C2"/>
    <property type="match status" value="2"/>
</dbReference>
<dbReference type="CDD" id="cd08385">
    <property type="entry name" value="C2A_Synaptotagmin-1-5-6-9-10"/>
    <property type="match status" value="1"/>
</dbReference>
<evidence type="ECO:0000256" key="3">
    <source>
        <dbReference type="SAM" id="Phobius"/>
    </source>
</evidence>
<gene>
    <name evidence="5" type="ORF">TDIB3V08_LOCUS6910</name>
</gene>
<dbReference type="SUPFAM" id="SSF49562">
    <property type="entry name" value="C2 domain (Calcium/lipid-binding domain, CaLB)"/>
    <property type="match status" value="2"/>
</dbReference>
<dbReference type="FunFam" id="2.60.40.150:FF:000016">
    <property type="entry name" value="Synaptotagmin 1"/>
    <property type="match status" value="1"/>
</dbReference>
<dbReference type="GO" id="GO:0030424">
    <property type="term" value="C:axon"/>
    <property type="evidence" value="ECO:0007669"/>
    <property type="project" value="TreeGrafter"/>
</dbReference>
<evidence type="ECO:0000256" key="1">
    <source>
        <dbReference type="ARBA" id="ARBA00022737"/>
    </source>
</evidence>
<reference evidence="5" key="1">
    <citation type="submission" date="2020-11" db="EMBL/GenBank/DDBJ databases">
        <authorList>
            <person name="Tran Van P."/>
        </authorList>
    </citation>
    <scope>NUCLEOTIDE SEQUENCE</scope>
</reference>
<dbReference type="AlphaFoldDB" id="A0A7R8VMK3"/>
<name>A0A7R8VMK3_TIMDO</name>
<dbReference type="GO" id="GO:0048791">
    <property type="term" value="P:calcium ion-regulated exocytosis of neurotransmitter"/>
    <property type="evidence" value="ECO:0007669"/>
    <property type="project" value="TreeGrafter"/>
</dbReference>
<keyword evidence="3" id="KW-0472">Membrane</keyword>
<proteinExistence type="predicted"/>
<dbReference type="PANTHER" id="PTHR10024">
    <property type="entry name" value="SYNAPTOTAGMIN"/>
    <property type="match status" value="1"/>
</dbReference>
<dbReference type="InterPro" id="IPR000008">
    <property type="entry name" value="C2_dom"/>
</dbReference>
<feature type="compositionally biased region" description="Acidic residues" evidence="2">
    <location>
        <begin position="435"/>
        <end position="448"/>
    </location>
</feature>
<protein>
    <recommendedName>
        <fullName evidence="4">C2 domain-containing protein</fullName>
    </recommendedName>
</protein>
<feature type="domain" description="C2" evidence="4">
    <location>
        <begin position="457"/>
        <end position="577"/>
    </location>
</feature>
<feature type="region of interest" description="Disordered" evidence="2">
    <location>
        <begin position="434"/>
        <end position="453"/>
    </location>
</feature>
<dbReference type="InterPro" id="IPR001565">
    <property type="entry name" value="Synaptotagmin"/>
</dbReference>
<dbReference type="SMART" id="SM00239">
    <property type="entry name" value="C2"/>
    <property type="match status" value="2"/>
</dbReference>
<dbReference type="GO" id="GO:0005886">
    <property type="term" value="C:plasma membrane"/>
    <property type="evidence" value="ECO:0007669"/>
    <property type="project" value="TreeGrafter"/>
</dbReference>
<dbReference type="EMBL" id="OA567700">
    <property type="protein sequence ID" value="CAD7200698.1"/>
    <property type="molecule type" value="Genomic_DNA"/>
</dbReference>
<dbReference type="FunFam" id="2.60.40.150:FF:000182">
    <property type="entry name" value="Synaptotagmin 8"/>
    <property type="match status" value="1"/>
</dbReference>
<dbReference type="PRINTS" id="PR00360">
    <property type="entry name" value="C2DOMAIN"/>
</dbReference>
<dbReference type="GO" id="GO:0000149">
    <property type="term" value="F:SNARE binding"/>
    <property type="evidence" value="ECO:0007669"/>
    <property type="project" value="TreeGrafter"/>
</dbReference>
<dbReference type="GO" id="GO:0001786">
    <property type="term" value="F:phosphatidylserine binding"/>
    <property type="evidence" value="ECO:0007669"/>
    <property type="project" value="TreeGrafter"/>
</dbReference>